<feature type="compositionally biased region" description="Basic and acidic residues" evidence="1">
    <location>
        <begin position="325"/>
        <end position="386"/>
    </location>
</feature>
<accession>A0AA40D9R2</accession>
<protein>
    <submittedName>
        <fullName evidence="2">Uncharacterized protein</fullName>
    </submittedName>
</protein>
<feature type="region of interest" description="Disordered" evidence="1">
    <location>
        <begin position="247"/>
        <end position="386"/>
    </location>
</feature>
<sequence>MSRQSRTPSPPPLMVTHVDERLEGTDRVSAATWTREIMWDDPYPPTDEQLEAYGRQSYDWLDNKYGSRAFIGGNRNRGSLLVATMYIPFGLDGGVIYQSTIPRGVFRQEISQYGSTYAVNWWHAASSFVTVTNPTTRQREVRSNRDGPHPDHIHAEDVLYYLVERNYRDRFIRRGQFYSRDGPIRIIVYGFRPGYDYRPREQQTRDPYIGVQELCAPGHQKNSCCQDICQRLGCTWIKPRILRGASSSISAGGGGGGGAGSSRGAPSTGDGSRRSGPNSGRPGVGGGGGDPYADNSRPSGSTRPGHSGGMTDLTMKMSGMSVKSSRRDDTKVRVDGRQSSRREEVRSSSRREEVYRDDGRSSTRRSERDPYRDDGRSSRRTTEAVYRDERDRYGEVRRVIRG</sequence>
<feature type="compositionally biased region" description="Low complexity" evidence="1">
    <location>
        <begin position="262"/>
        <end position="281"/>
    </location>
</feature>
<dbReference type="AlphaFoldDB" id="A0AA40D9R2"/>
<organism evidence="2 3">
    <name type="scientific">Cercophora samala</name>
    <dbReference type="NCBI Taxonomy" id="330535"/>
    <lineage>
        <taxon>Eukaryota</taxon>
        <taxon>Fungi</taxon>
        <taxon>Dikarya</taxon>
        <taxon>Ascomycota</taxon>
        <taxon>Pezizomycotina</taxon>
        <taxon>Sordariomycetes</taxon>
        <taxon>Sordariomycetidae</taxon>
        <taxon>Sordariales</taxon>
        <taxon>Lasiosphaeriaceae</taxon>
        <taxon>Cercophora</taxon>
    </lineage>
</organism>
<evidence type="ECO:0000313" key="3">
    <source>
        <dbReference type="Proteomes" id="UP001174997"/>
    </source>
</evidence>
<proteinExistence type="predicted"/>
<comment type="caution">
    <text evidence="2">The sequence shown here is derived from an EMBL/GenBank/DDBJ whole genome shotgun (WGS) entry which is preliminary data.</text>
</comment>
<reference evidence="2" key="1">
    <citation type="submission" date="2023-06" db="EMBL/GenBank/DDBJ databases">
        <title>Genome-scale phylogeny and comparative genomics of the fungal order Sordariales.</title>
        <authorList>
            <consortium name="Lawrence Berkeley National Laboratory"/>
            <person name="Hensen N."/>
            <person name="Bonometti L."/>
            <person name="Westerberg I."/>
            <person name="Brannstrom I.O."/>
            <person name="Guillou S."/>
            <person name="Cros-Aarteil S."/>
            <person name="Calhoun S."/>
            <person name="Haridas S."/>
            <person name="Kuo A."/>
            <person name="Mondo S."/>
            <person name="Pangilinan J."/>
            <person name="Riley R."/>
            <person name="Labutti K."/>
            <person name="Andreopoulos B."/>
            <person name="Lipzen A."/>
            <person name="Chen C."/>
            <person name="Yanf M."/>
            <person name="Daum C."/>
            <person name="Ng V."/>
            <person name="Clum A."/>
            <person name="Steindorff A."/>
            <person name="Ohm R."/>
            <person name="Martin F."/>
            <person name="Silar P."/>
            <person name="Natvig D."/>
            <person name="Lalanne C."/>
            <person name="Gautier V."/>
            <person name="Ament-Velasquez S.L."/>
            <person name="Kruys A."/>
            <person name="Hutchinson M.I."/>
            <person name="Powell A.J."/>
            <person name="Barry K."/>
            <person name="Miller A.N."/>
            <person name="Grigoriev I.V."/>
            <person name="Debuchy R."/>
            <person name="Gladieux P."/>
            <person name="Thoren M.H."/>
            <person name="Johannesson H."/>
        </authorList>
    </citation>
    <scope>NUCLEOTIDE SEQUENCE</scope>
    <source>
        <strain evidence="2">CBS 307.81</strain>
    </source>
</reference>
<evidence type="ECO:0000313" key="2">
    <source>
        <dbReference type="EMBL" id="KAK0665491.1"/>
    </source>
</evidence>
<dbReference type="EMBL" id="JAULSY010000109">
    <property type="protein sequence ID" value="KAK0665491.1"/>
    <property type="molecule type" value="Genomic_DNA"/>
</dbReference>
<evidence type="ECO:0000256" key="1">
    <source>
        <dbReference type="SAM" id="MobiDB-lite"/>
    </source>
</evidence>
<gene>
    <name evidence="2" type="ORF">QBC41DRAFT_379384</name>
</gene>
<name>A0AA40D9R2_9PEZI</name>
<feature type="compositionally biased region" description="Gly residues" evidence="1">
    <location>
        <begin position="251"/>
        <end position="261"/>
    </location>
</feature>
<keyword evidence="3" id="KW-1185">Reference proteome</keyword>
<dbReference type="Proteomes" id="UP001174997">
    <property type="component" value="Unassembled WGS sequence"/>
</dbReference>